<organism evidence="1">
    <name type="scientific">Cucumis melo</name>
    <name type="common">Muskmelon</name>
    <dbReference type="NCBI Taxonomy" id="3656"/>
    <lineage>
        <taxon>Eukaryota</taxon>
        <taxon>Viridiplantae</taxon>
        <taxon>Streptophyta</taxon>
        <taxon>Embryophyta</taxon>
        <taxon>Tracheophyta</taxon>
        <taxon>Spermatophyta</taxon>
        <taxon>Magnoliopsida</taxon>
        <taxon>eudicotyledons</taxon>
        <taxon>Gunneridae</taxon>
        <taxon>Pentapetalae</taxon>
        <taxon>rosids</taxon>
        <taxon>fabids</taxon>
        <taxon>Cucurbitales</taxon>
        <taxon>Cucurbitaceae</taxon>
        <taxon>Benincaseae</taxon>
        <taxon>Cucumis</taxon>
    </lineage>
</organism>
<dbReference type="EnsemblPlants" id="MELO3C032875.2.1">
    <property type="protein sequence ID" value="MELO3C032875.2.1"/>
    <property type="gene ID" value="MELO3C032875.2"/>
</dbReference>
<accession>A0A9I9EF46</accession>
<proteinExistence type="predicted"/>
<dbReference type="Gramene" id="MELO3C032875.2.1">
    <property type="protein sequence ID" value="MELO3C032875.2.1"/>
    <property type="gene ID" value="MELO3C032875.2"/>
</dbReference>
<reference evidence="1" key="1">
    <citation type="submission" date="2023-03" db="UniProtKB">
        <authorList>
            <consortium name="EnsemblPlants"/>
        </authorList>
    </citation>
    <scope>IDENTIFICATION</scope>
</reference>
<evidence type="ECO:0000313" key="1">
    <source>
        <dbReference type="EnsemblPlants" id="MELO3C032875.2.1"/>
    </source>
</evidence>
<protein>
    <submittedName>
        <fullName evidence="1">Uncharacterized protein</fullName>
    </submittedName>
</protein>
<sequence length="71" mass="7789">MNAKSTNSNVIFKRSIGCLSSFTLLSSTASLGISSPEAHKLNSPSINYDNRPKLAICKTASRYWHTSLKSR</sequence>
<dbReference type="AlphaFoldDB" id="A0A9I9EF46"/>
<name>A0A9I9EF46_CUCME</name>